<evidence type="ECO:0000313" key="1">
    <source>
        <dbReference type="EMBL" id="OCQ21240.1"/>
    </source>
</evidence>
<reference evidence="2" key="1">
    <citation type="submission" date="2016-07" db="EMBL/GenBank/DDBJ databases">
        <authorList>
            <person name="Florea S."/>
            <person name="Webb J.S."/>
            <person name="Jaromczyk J."/>
            <person name="Schardl C.L."/>
        </authorList>
    </citation>
    <scope>NUCLEOTIDE SEQUENCE [LARGE SCALE GENOMIC DNA]</scope>
    <source>
        <strain evidence="2">IPB1</strain>
    </source>
</reference>
<dbReference type="Proteomes" id="UP000093366">
    <property type="component" value="Unassembled WGS sequence"/>
</dbReference>
<gene>
    <name evidence="1" type="ORF">A7985_11475</name>
</gene>
<name>A0A1C0TQR8_9GAMM</name>
<dbReference type="RefSeq" id="WP_065790608.1">
    <property type="nucleotide sequence ID" value="NZ_MAUJ01000003.1"/>
</dbReference>
<comment type="caution">
    <text evidence="1">The sequence shown here is derived from an EMBL/GenBank/DDBJ whole genome shotgun (WGS) entry which is preliminary data.</text>
</comment>
<protein>
    <submittedName>
        <fullName evidence="1">Uncharacterized protein</fullName>
    </submittedName>
</protein>
<dbReference type="OrthoDB" id="6313192at2"/>
<evidence type="ECO:0000313" key="2">
    <source>
        <dbReference type="Proteomes" id="UP000093366"/>
    </source>
</evidence>
<dbReference type="AlphaFoldDB" id="A0A1C0TQR8"/>
<organism evidence="1 2">
    <name type="scientific">Pseudoalteromonas luteoviolacea</name>
    <dbReference type="NCBI Taxonomy" id="43657"/>
    <lineage>
        <taxon>Bacteria</taxon>
        <taxon>Pseudomonadati</taxon>
        <taxon>Pseudomonadota</taxon>
        <taxon>Gammaproteobacteria</taxon>
        <taxon>Alteromonadales</taxon>
        <taxon>Pseudoalteromonadaceae</taxon>
        <taxon>Pseudoalteromonas</taxon>
    </lineage>
</organism>
<dbReference type="EMBL" id="MAUJ01000003">
    <property type="protein sequence ID" value="OCQ21240.1"/>
    <property type="molecule type" value="Genomic_DNA"/>
</dbReference>
<proteinExistence type="predicted"/>
<sequence>MNSTLDKNTILADIMRFRAGLNLETSIDDFRLIDYSIERAKIYVMRDKTTHFVQAYVIWADVIEETWTRYLRHGITPIYGYEWDEGDIGMVLDVVVNPSYRLNTLRKIPEQFFNSRYVYKRKSNSYEFGKALRKLAAIKCISETKLIAL</sequence>
<accession>A0A1C0TQR8</accession>